<keyword evidence="1" id="KW-0812">Transmembrane</keyword>
<feature type="transmembrane region" description="Helical" evidence="1">
    <location>
        <begin position="81"/>
        <end position="100"/>
    </location>
</feature>
<dbReference type="RefSeq" id="WP_193911910.1">
    <property type="nucleotide sequence ID" value="NZ_JADEXG010000091.1"/>
</dbReference>
<feature type="transmembrane region" description="Helical" evidence="1">
    <location>
        <begin position="31"/>
        <end position="50"/>
    </location>
</feature>
<evidence type="ECO:0000313" key="2">
    <source>
        <dbReference type="EMBL" id="MBE9080199.1"/>
    </source>
</evidence>
<dbReference type="Proteomes" id="UP000636505">
    <property type="component" value="Unassembled WGS sequence"/>
</dbReference>
<protein>
    <submittedName>
        <fullName evidence="2">Uncharacterized protein</fullName>
    </submittedName>
</protein>
<name>A0A8J7AW87_9CYAN</name>
<keyword evidence="1" id="KW-1133">Transmembrane helix</keyword>
<keyword evidence="3" id="KW-1185">Reference proteome</keyword>
<accession>A0A8J7AW87</accession>
<sequence>MQSQSGESQEYQGLEAASQQLQKENLAQCRIWAHWLFWTICPFGPVISAFKCKIWKPLLIAMIIGACGGFLSAFAETDEDAEVISGIGLIASAIVGGAMTNKAISDARK</sequence>
<gene>
    <name evidence="2" type="ORF">IQ241_23410</name>
</gene>
<feature type="transmembrane region" description="Helical" evidence="1">
    <location>
        <begin position="57"/>
        <end position="75"/>
    </location>
</feature>
<proteinExistence type="predicted"/>
<reference evidence="2" key="1">
    <citation type="submission" date="2020-10" db="EMBL/GenBank/DDBJ databases">
        <authorList>
            <person name="Castelo-Branco R."/>
            <person name="Eusebio N."/>
            <person name="Adriana R."/>
            <person name="Vieira A."/>
            <person name="Brugerolle De Fraissinette N."/>
            <person name="Rezende De Castro R."/>
            <person name="Schneider M.P."/>
            <person name="Vasconcelos V."/>
            <person name="Leao P.N."/>
        </authorList>
    </citation>
    <scope>NUCLEOTIDE SEQUENCE</scope>
    <source>
        <strain evidence="2">LEGE 07310</strain>
    </source>
</reference>
<evidence type="ECO:0000256" key="1">
    <source>
        <dbReference type="SAM" id="Phobius"/>
    </source>
</evidence>
<comment type="caution">
    <text evidence="2">The sequence shown here is derived from an EMBL/GenBank/DDBJ whole genome shotgun (WGS) entry which is preliminary data.</text>
</comment>
<dbReference type="EMBL" id="JADEXG010000091">
    <property type="protein sequence ID" value="MBE9080199.1"/>
    <property type="molecule type" value="Genomic_DNA"/>
</dbReference>
<keyword evidence="1" id="KW-0472">Membrane</keyword>
<organism evidence="2 3">
    <name type="scientific">Vasconcelosia minhoensis LEGE 07310</name>
    <dbReference type="NCBI Taxonomy" id="915328"/>
    <lineage>
        <taxon>Bacteria</taxon>
        <taxon>Bacillati</taxon>
        <taxon>Cyanobacteriota</taxon>
        <taxon>Cyanophyceae</taxon>
        <taxon>Nodosilineales</taxon>
        <taxon>Cymatolegaceae</taxon>
        <taxon>Vasconcelosia</taxon>
        <taxon>Vasconcelosia minhoensis</taxon>
    </lineage>
</organism>
<dbReference type="AlphaFoldDB" id="A0A8J7AW87"/>
<evidence type="ECO:0000313" key="3">
    <source>
        <dbReference type="Proteomes" id="UP000636505"/>
    </source>
</evidence>